<dbReference type="Gene3D" id="3.40.50.720">
    <property type="entry name" value="NAD(P)-binding Rossmann-like Domain"/>
    <property type="match status" value="1"/>
</dbReference>
<keyword evidence="5" id="KW-0560">Oxidoreductase</keyword>
<accession>A0A158I1Q3</accession>
<dbReference type="RefSeq" id="WP_062089419.1">
    <property type="nucleotide sequence ID" value="NZ_FCOK02000038.1"/>
</dbReference>
<evidence type="ECO:0000259" key="6">
    <source>
        <dbReference type="Pfam" id="PF00107"/>
    </source>
</evidence>
<evidence type="ECO:0000256" key="1">
    <source>
        <dbReference type="ARBA" id="ARBA00001947"/>
    </source>
</evidence>
<dbReference type="PANTHER" id="PTHR43350">
    <property type="entry name" value="NAD-DEPENDENT ALCOHOL DEHYDROGENASE"/>
    <property type="match status" value="1"/>
</dbReference>
<keyword evidence="4" id="KW-0862">Zinc</keyword>
<proteinExistence type="inferred from homology"/>
<dbReference type="Pfam" id="PF00107">
    <property type="entry name" value="ADH_zinc_N"/>
    <property type="match status" value="1"/>
</dbReference>
<dbReference type="Pfam" id="PF08240">
    <property type="entry name" value="ADH_N"/>
    <property type="match status" value="1"/>
</dbReference>
<comment type="cofactor">
    <cofactor evidence="1">
        <name>Zn(2+)</name>
        <dbReference type="ChEBI" id="CHEBI:29105"/>
    </cofactor>
</comment>
<dbReference type="EMBL" id="FCOK02000038">
    <property type="protein sequence ID" value="SAL50021.1"/>
    <property type="molecule type" value="Genomic_DNA"/>
</dbReference>
<dbReference type="InterPro" id="IPR013154">
    <property type="entry name" value="ADH-like_N"/>
</dbReference>
<evidence type="ECO:0000256" key="5">
    <source>
        <dbReference type="ARBA" id="ARBA00023002"/>
    </source>
</evidence>
<dbReference type="InterPro" id="IPR013149">
    <property type="entry name" value="ADH-like_C"/>
</dbReference>
<sequence length="362" mass="38002">MKAWMLDEPGTPLALRDVAQPLPRRNAVAVRMEAVPLLSYTRAHVEGKLPYAYPPGPFSPGTNGVGRVEAVGEGGMSFHVGQRVAVNPYWMANETVREPAQVLIALTGLGPDSAPMLAEFPHGTLREVAEFPASTLIPLNGLDDLPAERLAILGKFAVPFGGLRRGRLAAGETVIVNGATGYFGSAAVLAAVAMGASRVVALGRRAEPLQTLVELGQGRVVPVVLSGDAAHDVAAIRAAAGGGADLAFDMVGNATDANATLATLRSLRRGGRLVLMGSMLVDLPIPYSEMLLNNWELIGNFMYTPADYLALVALAASRQLPLASVELKTFPFAELEAAIDEAGRMSGLQCTVVCGDSPQAWK</sequence>
<evidence type="ECO:0000256" key="3">
    <source>
        <dbReference type="ARBA" id="ARBA00022723"/>
    </source>
</evidence>
<feature type="domain" description="Alcohol dehydrogenase-like N-terminal" evidence="7">
    <location>
        <begin position="26"/>
        <end position="139"/>
    </location>
</feature>
<comment type="similarity">
    <text evidence="2">Belongs to the zinc-containing alcohol dehydrogenase family.</text>
</comment>
<dbReference type="InterPro" id="IPR036291">
    <property type="entry name" value="NAD(P)-bd_dom_sf"/>
</dbReference>
<dbReference type="SUPFAM" id="SSF50129">
    <property type="entry name" value="GroES-like"/>
    <property type="match status" value="1"/>
</dbReference>
<dbReference type="CDD" id="cd05188">
    <property type="entry name" value="MDR"/>
    <property type="match status" value="1"/>
</dbReference>
<reference evidence="8 9" key="1">
    <citation type="submission" date="2016-01" db="EMBL/GenBank/DDBJ databases">
        <authorList>
            <person name="Oliw E.H."/>
        </authorList>
    </citation>
    <scope>NUCLEOTIDE SEQUENCE [LARGE SCALE GENOMIC DNA]</scope>
    <source>
        <strain evidence="8">LMG 27134</strain>
    </source>
</reference>
<gene>
    <name evidence="8" type="ORF">AWB69_05044</name>
</gene>
<evidence type="ECO:0000259" key="7">
    <source>
        <dbReference type="Pfam" id="PF08240"/>
    </source>
</evidence>
<dbReference type="SUPFAM" id="SSF51735">
    <property type="entry name" value="NAD(P)-binding Rossmann-fold domains"/>
    <property type="match status" value="1"/>
</dbReference>
<feature type="domain" description="Alcohol dehydrogenase-like C-terminal" evidence="6">
    <location>
        <begin position="184"/>
        <end position="316"/>
    </location>
</feature>
<dbReference type="OrthoDB" id="9787435at2"/>
<evidence type="ECO:0000256" key="2">
    <source>
        <dbReference type="ARBA" id="ARBA00008072"/>
    </source>
</evidence>
<evidence type="ECO:0000313" key="9">
    <source>
        <dbReference type="Proteomes" id="UP000054683"/>
    </source>
</evidence>
<evidence type="ECO:0000313" key="8">
    <source>
        <dbReference type="EMBL" id="SAL50021.1"/>
    </source>
</evidence>
<dbReference type="GO" id="GO:0046872">
    <property type="term" value="F:metal ion binding"/>
    <property type="evidence" value="ECO:0007669"/>
    <property type="project" value="UniProtKB-KW"/>
</dbReference>
<dbReference type="PANTHER" id="PTHR43350:SF17">
    <property type="entry name" value="NAD-DEPENDENT ALCOHOL DEHYDROGENASE"/>
    <property type="match status" value="1"/>
</dbReference>
<organism evidence="8 9">
    <name type="scientific">Caballeronia udeis</name>
    <dbReference type="NCBI Taxonomy" id="1232866"/>
    <lineage>
        <taxon>Bacteria</taxon>
        <taxon>Pseudomonadati</taxon>
        <taxon>Pseudomonadota</taxon>
        <taxon>Betaproteobacteria</taxon>
        <taxon>Burkholderiales</taxon>
        <taxon>Burkholderiaceae</taxon>
        <taxon>Caballeronia</taxon>
    </lineage>
</organism>
<dbReference type="InterPro" id="IPR011032">
    <property type="entry name" value="GroES-like_sf"/>
</dbReference>
<name>A0A158I1Q3_9BURK</name>
<dbReference type="GO" id="GO:0016491">
    <property type="term" value="F:oxidoreductase activity"/>
    <property type="evidence" value="ECO:0007669"/>
    <property type="project" value="UniProtKB-KW"/>
</dbReference>
<dbReference type="AlphaFoldDB" id="A0A158I1Q3"/>
<dbReference type="Proteomes" id="UP000054683">
    <property type="component" value="Unassembled WGS sequence"/>
</dbReference>
<dbReference type="Gene3D" id="3.90.180.10">
    <property type="entry name" value="Medium-chain alcohol dehydrogenases, catalytic domain"/>
    <property type="match status" value="1"/>
</dbReference>
<keyword evidence="3" id="KW-0479">Metal-binding</keyword>
<evidence type="ECO:0000256" key="4">
    <source>
        <dbReference type="ARBA" id="ARBA00022833"/>
    </source>
</evidence>
<protein>
    <submittedName>
        <fullName evidence="8">Alcohol dehydrogenase</fullName>
    </submittedName>
</protein>